<protein>
    <submittedName>
        <fullName evidence="3">Cupredoxin superfamily protein</fullName>
    </submittedName>
</protein>
<dbReference type="EMBL" id="JABWDY010022599">
    <property type="protein sequence ID" value="KAF5191623.1"/>
    <property type="molecule type" value="Genomic_DNA"/>
</dbReference>
<dbReference type="SUPFAM" id="SSF49503">
    <property type="entry name" value="Cupredoxins"/>
    <property type="match status" value="1"/>
</dbReference>
<feature type="chain" id="PRO_5029596149" evidence="1">
    <location>
        <begin position="27"/>
        <end position="145"/>
    </location>
</feature>
<feature type="domain" description="Phytocyanin" evidence="2">
    <location>
        <begin position="27"/>
        <end position="141"/>
    </location>
</feature>
<reference evidence="3 4" key="1">
    <citation type="submission" date="2020-06" db="EMBL/GenBank/DDBJ databases">
        <title>Transcriptomic and genomic resources for Thalictrum thalictroides and T. hernandezii: Facilitating candidate gene discovery in an emerging model plant lineage.</title>
        <authorList>
            <person name="Arias T."/>
            <person name="Riano-Pachon D.M."/>
            <person name="Di Stilio V.S."/>
        </authorList>
    </citation>
    <scope>NUCLEOTIDE SEQUENCE [LARGE SCALE GENOMIC DNA]</scope>
    <source>
        <strain evidence="4">cv. WT478/WT964</strain>
        <tissue evidence="3">Leaves</tissue>
    </source>
</reference>
<dbReference type="PANTHER" id="PTHR34052">
    <property type="entry name" value="GLYCINE-RICH PROTEIN-LIKE"/>
    <property type="match status" value="1"/>
</dbReference>
<evidence type="ECO:0000313" key="3">
    <source>
        <dbReference type="EMBL" id="KAF5191623.1"/>
    </source>
</evidence>
<organism evidence="3 4">
    <name type="scientific">Thalictrum thalictroides</name>
    <name type="common">Rue-anemone</name>
    <name type="synonym">Anemone thalictroides</name>
    <dbReference type="NCBI Taxonomy" id="46969"/>
    <lineage>
        <taxon>Eukaryota</taxon>
        <taxon>Viridiplantae</taxon>
        <taxon>Streptophyta</taxon>
        <taxon>Embryophyta</taxon>
        <taxon>Tracheophyta</taxon>
        <taxon>Spermatophyta</taxon>
        <taxon>Magnoliopsida</taxon>
        <taxon>Ranunculales</taxon>
        <taxon>Ranunculaceae</taxon>
        <taxon>Thalictroideae</taxon>
        <taxon>Thalictrum</taxon>
    </lineage>
</organism>
<dbReference type="AlphaFoldDB" id="A0A7J6W3F6"/>
<proteinExistence type="predicted"/>
<keyword evidence="4" id="KW-1185">Reference proteome</keyword>
<accession>A0A7J6W3F6</accession>
<feature type="signal peptide" evidence="1">
    <location>
        <begin position="1"/>
        <end position="26"/>
    </location>
</feature>
<dbReference type="PANTHER" id="PTHR34052:SF1">
    <property type="entry name" value="OS06G0216700 PROTEIN"/>
    <property type="match status" value="1"/>
</dbReference>
<dbReference type="InterPro" id="IPR003245">
    <property type="entry name" value="Phytocyanin_dom"/>
</dbReference>
<sequence length="145" mass="16173">MASPISYAQGLIILLSASMFAVDGFANTTVVGGTENWRFGFNYTNWAIQNSPMYLNDALVFKFDPPNSTTFPHSVYLLRDFQSFLACNLTGAKMVADVTNGGGNGFKFVMKKWQPYYFACGEHDGLHCKIGLMKFAVFPLPRCHF</sequence>
<evidence type="ECO:0000313" key="4">
    <source>
        <dbReference type="Proteomes" id="UP000554482"/>
    </source>
</evidence>
<name>A0A7J6W3F6_THATH</name>
<evidence type="ECO:0000259" key="2">
    <source>
        <dbReference type="PROSITE" id="PS51485"/>
    </source>
</evidence>
<dbReference type="Gene3D" id="2.60.40.420">
    <property type="entry name" value="Cupredoxins - blue copper proteins"/>
    <property type="match status" value="1"/>
</dbReference>
<evidence type="ECO:0000256" key="1">
    <source>
        <dbReference type="SAM" id="SignalP"/>
    </source>
</evidence>
<comment type="caution">
    <text evidence="3">The sequence shown here is derived from an EMBL/GenBank/DDBJ whole genome shotgun (WGS) entry which is preliminary data.</text>
</comment>
<dbReference type="InterPro" id="IPR008972">
    <property type="entry name" value="Cupredoxin"/>
</dbReference>
<gene>
    <name evidence="3" type="ORF">FRX31_018794</name>
</gene>
<dbReference type="Proteomes" id="UP000554482">
    <property type="component" value="Unassembled WGS sequence"/>
</dbReference>
<dbReference type="PROSITE" id="PS51485">
    <property type="entry name" value="PHYTOCYANIN"/>
    <property type="match status" value="1"/>
</dbReference>
<keyword evidence="1" id="KW-0732">Signal</keyword>
<dbReference type="GO" id="GO:0009055">
    <property type="term" value="F:electron transfer activity"/>
    <property type="evidence" value="ECO:0007669"/>
    <property type="project" value="InterPro"/>
</dbReference>
<dbReference type="OrthoDB" id="1839683at2759"/>